<dbReference type="AlphaFoldDB" id="A0A2X0PC47"/>
<feature type="region of interest" description="Disordered" evidence="1">
    <location>
        <begin position="1"/>
        <end position="34"/>
    </location>
</feature>
<name>A0A2X0PC47_9BASI</name>
<sequence length="86" mass="9668">MARSHFEGSEDRADEPGARRSPSRATCSRLTRRTSQVLPSHSLIFRSLTNPDDRTRTQLLDRELLTVPEALLGQHQDVRQALASLS</sequence>
<accession>A0A2X0PC47</accession>
<dbReference type="Proteomes" id="UP000249464">
    <property type="component" value="Unassembled WGS sequence"/>
</dbReference>
<evidence type="ECO:0000313" key="2">
    <source>
        <dbReference type="EMBL" id="SGZ07284.1"/>
    </source>
</evidence>
<evidence type="ECO:0000256" key="1">
    <source>
        <dbReference type="SAM" id="MobiDB-lite"/>
    </source>
</evidence>
<protein>
    <submittedName>
        <fullName evidence="2">BQ5605_C031g11006 protein</fullName>
    </submittedName>
</protein>
<organism evidence="2 3">
    <name type="scientific">Microbotryum silenes-dioicae</name>
    <dbReference type="NCBI Taxonomy" id="796604"/>
    <lineage>
        <taxon>Eukaryota</taxon>
        <taxon>Fungi</taxon>
        <taxon>Dikarya</taxon>
        <taxon>Basidiomycota</taxon>
        <taxon>Pucciniomycotina</taxon>
        <taxon>Microbotryomycetes</taxon>
        <taxon>Microbotryales</taxon>
        <taxon>Microbotryaceae</taxon>
        <taxon>Microbotryum</taxon>
    </lineage>
</organism>
<reference evidence="2 3" key="1">
    <citation type="submission" date="2016-11" db="EMBL/GenBank/DDBJ databases">
        <authorList>
            <person name="Jaros S."/>
            <person name="Januszkiewicz K."/>
            <person name="Wedrychowicz H."/>
        </authorList>
    </citation>
    <scope>NUCLEOTIDE SEQUENCE [LARGE SCALE GENOMIC DNA]</scope>
</reference>
<feature type="compositionally biased region" description="Basic and acidic residues" evidence="1">
    <location>
        <begin position="1"/>
        <end position="18"/>
    </location>
</feature>
<gene>
    <name evidence="2" type="primary">BQ5605_C031g11006</name>
    <name evidence="2" type="ORF">BQ5605_C031G11006</name>
</gene>
<evidence type="ECO:0000313" key="3">
    <source>
        <dbReference type="Proteomes" id="UP000249464"/>
    </source>
</evidence>
<proteinExistence type="predicted"/>
<feature type="compositionally biased region" description="Polar residues" evidence="1">
    <location>
        <begin position="23"/>
        <end position="34"/>
    </location>
</feature>
<dbReference type="EMBL" id="FQNC01000068">
    <property type="protein sequence ID" value="SGZ07284.1"/>
    <property type="molecule type" value="Genomic_DNA"/>
</dbReference>
<keyword evidence="3" id="KW-1185">Reference proteome</keyword>